<reference evidence="8 9" key="1">
    <citation type="submission" date="2014-06" db="EMBL/GenBank/DDBJ databases">
        <authorList>
            <person name="Ju J."/>
            <person name="Zhang J."/>
        </authorList>
    </citation>
    <scope>NUCLEOTIDE SEQUENCE [LARGE SCALE GENOMIC DNA]</scope>
    <source>
        <strain evidence="8">DmW_042</strain>
    </source>
</reference>
<dbReference type="CDD" id="cd16027">
    <property type="entry name" value="SGSH"/>
    <property type="match status" value="1"/>
</dbReference>
<gene>
    <name evidence="8" type="ORF">HC62_03715</name>
</gene>
<dbReference type="GO" id="GO:0004065">
    <property type="term" value="F:arylsulfatase activity"/>
    <property type="evidence" value="ECO:0007669"/>
    <property type="project" value="TreeGrafter"/>
</dbReference>
<dbReference type="PANTHER" id="PTHR42693">
    <property type="entry name" value="ARYLSULFATASE FAMILY MEMBER"/>
    <property type="match status" value="1"/>
</dbReference>
<feature type="region of interest" description="Disordered" evidence="5">
    <location>
        <begin position="445"/>
        <end position="466"/>
    </location>
</feature>
<dbReference type="GO" id="GO:0046872">
    <property type="term" value="F:metal ion binding"/>
    <property type="evidence" value="ECO:0007669"/>
    <property type="project" value="UniProtKB-KW"/>
</dbReference>
<keyword evidence="3" id="KW-0378">Hydrolase</keyword>
<dbReference type="InterPro" id="IPR000917">
    <property type="entry name" value="Sulfatase_N"/>
</dbReference>
<organism evidence="8 9">
    <name type="scientific">Acetobacter tropicalis</name>
    <dbReference type="NCBI Taxonomy" id="104102"/>
    <lineage>
        <taxon>Bacteria</taxon>
        <taxon>Pseudomonadati</taxon>
        <taxon>Pseudomonadota</taxon>
        <taxon>Alphaproteobacteria</taxon>
        <taxon>Acetobacterales</taxon>
        <taxon>Acetobacteraceae</taxon>
        <taxon>Acetobacter</taxon>
    </lineage>
</organism>
<dbReference type="Pfam" id="PF00884">
    <property type="entry name" value="Sulfatase"/>
    <property type="match status" value="1"/>
</dbReference>
<proteinExistence type="inferred from homology"/>
<feature type="signal peptide" evidence="6">
    <location>
        <begin position="1"/>
        <end position="25"/>
    </location>
</feature>
<evidence type="ECO:0000256" key="3">
    <source>
        <dbReference type="ARBA" id="ARBA00022801"/>
    </source>
</evidence>
<dbReference type="InterPro" id="IPR017850">
    <property type="entry name" value="Alkaline_phosphatase_core_sf"/>
</dbReference>
<evidence type="ECO:0000256" key="5">
    <source>
        <dbReference type="SAM" id="MobiDB-lite"/>
    </source>
</evidence>
<keyword evidence="4" id="KW-0106">Calcium</keyword>
<sequence length="466" mass="51733">MNKIKRRSFLSGAGTALAASGSARASGVMNFRPNILYIHSHDSGRMLQPYESSVSTPAIAQLAAEGLLFRKAFSAAPVCSPSRAAFLTGQPAYRSGMLGLAHRGFSLFQPQQLLFRVLQQYGYHAVLTGMQHVAADPNSLGYDSNIAFQDSQGKWRSEAEFVAPIATRFLDSKPKQPFFLDVGFFETHRDYPQPTAEDLARVQHLPSPLPDVPAIRNDFAAFGASARQLDQGIGLVLAALERNGYADNTLIIFVTDHGVAFPRMKCNLTDDGIGTALIMKGPGIVKNHESNVMLSQIDVFPTLCDYLGITHPTWLTGKSFLSVLQGKESVLHDAIFSEVTYHAAYEPMRSVRTERWKYIRRFDKRKKPVLPNCDDSPSKSVWVNAGWRDHKIDQECLYDLMFDPTEHDNLANKPENCQTLITLRRNLRQWMETMQDPLLKGYVPPPAGAKVNSPDGLSPSEPLLPV</sequence>
<comment type="caution">
    <text evidence="8">The sequence shown here is derived from an EMBL/GenBank/DDBJ whole genome shotgun (WGS) entry which is preliminary data.</text>
</comment>
<protein>
    <submittedName>
        <fullName evidence="8">Sulfatase</fullName>
    </submittedName>
</protein>
<dbReference type="RefSeq" id="WP_086640686.1">
    <property type="nucleotide sequence ID" value="NZ_JOMM01000017.1"/>
</dbReference>
<accession>A0A252AAT1</accession>
<evidence type="ECO:0000313" key="8">
    <source>
        <dbReference type="EMBL" id="OUI86673.1"/>
    </source>
</evidence>
<keyword evidence="6" id="KW-0732">Signal</keyword>
<feature type="chain" id="PRO_5013349900" evidence="6">
    <location>
        <begin position="26"/>
        <end position="466"/>
    </location>
</feature>
<dbReference type="SUPFAM" id="SSF53649">
    <property type="entry name" value="Alkaline phosphatase-like"/>
    <property type="match status" value="1"/>
</dbReference>
<keyword evidence="2" id="KW-0479">Metal-binding</keyword>
<evidence type="ECO:0000256" key="1">
    <source>
        <dbReference type="ARBA" id="ARBA00008779"/>
    </source>
</evidence>
<dbReference type="InterPro" id="IPR006311">
    <property type="entry name" value="TAT_signal"/>
</dbReference>
<evidence type="ECO:0000313" key="9">
    <source>
        <dbReference type="Proteomes" id="UP000194565"/>
    </source>
</evidence>
<dbReference type="Proteomes" id="UP000194565">
    <property type="component" value="Unassembled WGS sequence"/>
</dbReference>
<name>A0A252AAT1_9PROT</name>
<evidence type="ECO:0000256" key="2">
    <source>
        <dbReference type="ARBA" id="ARBA00022723"/>
    </source>
</evidence>
<dbReference type="Gene3D" id="3.40.720.10">
    <property type="entry name" value="Alkaline Phosphatase, subunit A"/>
    <property type="match status" value="1"/>
</dbReference>
<dbReference type="PANTHER" id="PTHR42693:SF53">
    <property type="entry name" value="ENDO-4-O-SULFATASE"/>
    <property type="match status" value="1"/>
</dbReference>
<dbReference type="AlphaFoldDB" id="A0A252AAT1"/>
<dbReference type="PROSITE" id="PS00523">
    <property type="entry name" value="SULFATASE_1"/>
    <property type="match status" value="1"/>
</dbReference>
<dbReference type="InterPro" id="IPR024607">
    <property type="entry name" value="Sulfatase_CS"/>
</dbReference>
<feature type="domain" description="Sulfatase N-terminal" evidence="7">
    <location>
        <begin position="33"/>
        <end position="309"/>
    </location>
</feature>
<dbReference type="InterPro" id="IPR050738">
    <property type="entry name" value="Sulfatase"/>
</dbReference>
<evidence type="ECO:0000256" key="4">
    <source>
        <dbReference type="ARBA" id="ARBA00022837"/>
    </source>
</evidence>
<comment type="similarity">
    <text evidence="1">Belongs to the sulfatase family.</text>
</comment>
<dbReference type="PROSITE" id="PS51318">
    <property type="entry name" value="TAT"/>
    <property type="match status" value="1"/>
</dbReference>
<dbReference type="EMBL" id="JOMM01000017">
    <property type="protein sequence ID" value="OUI86673.1"/>
    <property type="molecule type" value="Genomic_DNA"/>
</dbReference>
<evidence type="ECO:0000259" key="7">
    <source>
        <dbReference type="Pfam" id="PF00884"/>
    </source>
</evidence>
<evidence type="ECO:0000256" key="6">
    <source>
        <dbReference type="SAM" id="SignalP"/>
    </source>
</evidence>